<dbReference type="GO" id="GO:0032979">
    <property type="term" value="P:protein insertion into mitochondrial inner membrane from matrix"/>
    <property type="evidence" value="ECO:0007669"/>
    <property type="project" value="TreeGrafter"/>
</dbReference>
<protein>
    <submittedName>
        <fullName evidence="7">Uncharacterized protein</fullName>
    </submittedName>
</protein>
<dbReference type="GO" id="GO:0005743">
    <property type="term" value="C:mitochondrial inner membrane"/>
    <property type="evidence" value="ECO:0007669"/>
    <property type="project" value="TreeGrafter"/>
</dbReference>
<dbReference type="InterPro" id="IPR011990">
    <property type="entry name" value="TPR-like_helical_dom_sf"/>
</dbReference>
<reference evidence="7" key="1">
    <citation type="submission" date="2019-08" db="EMBL/GenBank/DDBJ databases">
        <title>Reference gene set and small RNA set construction with multiple tissues from Davidia involucrata Baill.</title>
        <authorList>
            <person name="Yang H."/>
            <person name="Zhou C."/>
            <person name="Li G."/>
            <person name="Wang J."/>
            <person name="Gao P."/>
            <person name="Wang M."/>
            <person name="Wang R."/>
            <person name="Zhao Y."/>
        </authorList>
    </citation>
    <scope>NUCLEOTIDE SEQUENCE</scope>
    <source>
        <tissue evidence="7">Mixed with DoveR01_LX</tissue>
    </source>
</reference>
<comment type="subcellular location">
    <subcellularLocation>
        <location evidence="1">Membrane</location>
        <topology evidence="1">Multi-pass membrane protein</topology>
    </subcellularLocation>
</comment>
<accession>A0A5B6YGX5</accession>
<evidence type="ECO:0000313" key="7">
    <source>
        <dbReference type="EMBL" id="MPA30939.1"/>
    </source>
</evidence>
<gene>
    <name evidence="7" type="ORF">Din_000380</name>
</gene>
<keyword evidence="4 6" id="KW-1133">Transmembrane helix</keyword>
<evidence type="ECO:0000256" key="3">
    <source>
        <dbReference type="ARBA" id="ARBA00022692"/>
    </source>
</evidence>
<dbReference type="Gene3D" id="1.25.40.10">
    <property type="entry name" value="Tetratricopeptide repeat domain"/>
    <property type="match status" value="1"/>
</dbReference>
<dbReference type="GO" id="GO:0032977">
    <property type="term" value="F:membrane insertase activity"/>
    <property type="evidence" value="ECO:0007669"/>
    <property type="project" value="InterPro"/>
</dbReference>
<evidence type="ECO:0000256" key="1">
    <source>
        <dbReference type="ARBA" id="ARBA00004141"/>
    </source>
</evidence>
<evidence type="ECO:0000256" key="2">
    <source>
        <dbReference type="ARBA" id="ARBA00010583"/>
    </source>
</evidence>
<evidence type="ECO:0000256" key="5">
    <source>
        <dbReference type="ARBA" id="ARBA00023136"/>
    </source>
</evidence>
<feature type="transmembrane region" description="Helical" evidence="6">
    <location>
        <begin position="75"/>
        <end position="100"/>
    </location>
</feature>
<keyword evidence="3 6" id="KW-0812">Transmembrane</keyword>
<dbReference type="PANTHER" id="PTHR12428:SF65">
    <property type="entry name" value="CYTOCHROME C OXIDASE ASSEMBLY PROTEIN COX18, MITOCHONDRIAL"/>
    <property type="match status" value="1"/>
</dbReference>
<comment type="similarity">
    <text evidence="2">Belongs to the OXA1/ALB3/YidC (TC 2.A.9.2) family.</text>
</comment>
<dbReference type="Pfam" id="PF13432">
    <property type="entry name" value="TPR_16"/>
    <property type="match status" value="1"/>
</dbReference>
<proteinExistence type="inferred from homology"/>
<sequence>MTSIRRMSLDHHSGFDCGGTLWFQNLTELPHGVLGPIFPLLITGLYFANVQISFRKSSVGKMNGLFGILLKYYKFYLDILTLPIFFIGFCIPQGSLVYWLTNSTLTLFQQLSLNHPGVREKLGLPVKDAPLAAASSEEVGTPGIALLDPPRKQRKISVQNLSPRELLALSVQLLAKGHKDRAIPLLRLALDKDPNYVRALVVMGQTVLQNGLPAEATNYLERAISKLFLVGHPTESEDVDLMIVASQWAGVACVRQGKMTEGILHLERVACLKEPEDSKSKAHYYDSLVLLASALYGEGRKTEAAKYLRMAAAYNSDYNELLEQCENDEDDFVSDLVKSRRGDY</sequence>
<dbReference type="InterPro" id="IPR001708">
    <property type="entry name" value="YidC/ALB3/OXA1/COX18"/>
</dbReference>
<keyword evidence="5 6" id="KW-0472">Membrane</keyword>
<dbReference type="EMBL" id="GHES01000380">
    <property type="protein sequence ID" value="MPA30939.1"/>
    <property type="molecule type" value="Transcribed_RNA"/>
</dbReference>
<organism evidence="7">
    <name type="scientific">Davidia involucrata</name>
    <name type="common">Dove tree</name>
    <dbReference type="NCBI Taxonomy" id="16924"/>
    <lineage>
        <taxon>Eukaryota</taxon>
        <taxon>Viridiplantae</taxon>
        <taxon>Streptophyta</taxon>
        <taxon>Embryophyta</taxon>
        <taxon>Tracheophyta</taxon>
        <taxon>Spermatophyta</taxon>
        <taxon>Magnoliopsida</taxon>
        <taxon>eudicotyledons</taxon>
        <taxon>Gunneridae</taxon>
        <taxon>Pentapetalae</taxon>
        <taxon>asterids</taxon>
        <taxon>Cornales</taxon>
        <taxon>Nyssaceae</taxon>
        <taxon>Davidia</taxon>
    </lineage>
</organism>
<evidence type="ECO:0000256" key="4">
    <source>
        <dbReference type="ARBA" id="ARBA00022989"/>
    </source>
</evidence>
<dbReference type="PANTHER" id="PTHR12428">
    <property type="entry name" value="OXA1"/>
    <property type="match status" value="1"/>
</dbReference>
<dbReference type="SUPFAM" id="SSF48452">
    <property type="entry name" value="TPR-like"/>
    <property type="match status" value="1"/>
</dbReference>
<name>A0A5B6YGX5_DAVIN</name>
<feature type="transmembrane region" description="Helical" evidence="6">
    <location>
        <begin position="33"/>
        <end position="54"/>
    </location>
</feature>
<evidence type="ECO:0000256" key="6">
    <source>
        <dbReference type="SAM" id="Phobius"/>
    </source>
</evidence>
<dbReference type="AlphaFoldDB" id="A0A5B6YGX5"/>